<dbReference type="EMBL" id="LGRX02003719">
    <property type="protein sequence ID" value="KAK3281739.1"/>
    <property type="molecule type" value="Genomic_DNA"/>
</dbReference>
<reference evidence="2 3" key="1">
    <citation type="journal article" date="2015" name="Genome Biol. Evol.">
        <title>Comparative Genomics of a Bacterivorous Green Alga Reveals Evolutionary Causalities and Consequences of Phago-Mixotrophic Mode of Nutrition.</title>
        <authorList>
            <person name="Burns J.A."/>
            <person name="Paasch A."/>
            <person name="Narechania A."/>
            <person name="Kim E."/>
        </authorList>
    </citation>
    <scope>NUCLEOTIDE SEQUENCE [LARGE SCALE GENOMIC DNA]</scope>
    <source>
        <strain evidence="2 3">PLY_AMNH</strain>
    </source>
</reference>
<feature type="compositionally biased region" description="Basic and acidic residues" evidence="1">
    <location>
        <begin position="1"/>
        <end position="29"/>
    </location>
</feature>
<evidence type="ECO:0000313" key="3">
    <source>
        <dbReference type="Proteomes" id="UP001190700"/>
    </source>
</evidence>
<dbReference type="Proteomes" id="UP001190700">
    <property type="component" value="Unassembled WGS sequence"/>
</dbReference>
<evidence type="ECO:0000313" key="2">
    <source>
        <dbReference type="EMBL" id="KAK3281739.1"/>
    </source>
</evidence>
<proteinExistence type="predicted"/>
<keyword evidence="3" id="KW-1185">Reference proteome</keyword>
<feature type="region of interest" description="Disordered" evidence="1">
    <location>
        <begin position="1"/>
        <end position="63"/>
    </location>
</feature>
<name>A0AAE0GP58_9CHLO</name>
<evidence type="ECO:0000256" key="1">
    <source>
        <dbReference type="SAM" id="MobiDB-lite"/>
    </source>
</evidence>
<comment type="caution">
    <text evidence="2">The sequence shown here is derived from an EMBL/GenBank/DDBJ whole genome shotgun (WGS) entry which is preliminary data.</text>
</comment>
<accession>A0AAE0GP58</accession>
<gene>
    <name evidence="2" type="ORF">CYMTET_10493</name>
</gene>
<protein>
    <submittedName>
        <fullName evidence="2">Uncharacterized protein</fullName>
    </submittedName>
</protein>
<dbReference type="AlphaFoldDB" id="A0AAE0GP58"/>
<sequence length="157" mass="16636">MTTERAGDGAKKVVGDGEEKLRNGAKEVGDNAEQGEDVRWRKGVDGGGRCRGGDMGDGDEGGWDIARRNGERCRGGMGDGTEGVGDDVEEVGYGAEEVRDGAEEVRDVTVEIGDGAEEAGDSTEESVVKKSLDLRTAALNRLWLVSNLTLHNLNRAT</sequence>
<feature type="compositionally biased region" description="Gly residues" evidence="1">
    <location>
        <begin position="45"/>
        <end position="55"/>
    </location>
</feature>
<organism evidence="2 3">
    <name type="scientific">Cymbomonas tetramitiformis</name>
    <dbReference type="NCBI Taxonomy" id="36881"/>
    <lineage>
        <taxon>Eukaryota</taxon>
        <taxon>Viridiplantae</taxon>
        <taxon>Chlorophyta</taxon>
        <taxon>Pyramimonadophyceae</taxon>
        <taxon>Pyramimonadales</taxon>
        <taxon>Pyramimonadaceae</taxon>
        <taxon>Cymbomonas</taxon>
    </lineage>
</organism>